<dbReference type="SUPFAM" id="SSF111369">
    <property type="entry name" value="HlyD-like secretion proteins"/>
    <property type="match status" value="1"/>
</dbReference>
<sequence length="397" mass="42176">MNKKLIKILIAFAVIAAVGYGGYAYFTGKDQAEVPVQTYREVTVKQGDISISFDSEGAAELSVTTLKFPVSGQLSEVRVAPGAHVLAGEVLAVLEDDALAAKLDAARLSYSQAVVRLEKTKDQYASSLVSERAKLEALSFQLENARRDYESMAAIPEAFPAYDVETKRLAYENAKVAYDAAASSYAQLTKGSQDVSLDQLGVQQAAAAVEEAQRAISDLSLKAPADGLVLTLGSKVGETVSSTSDFVQLGDPAGLSIASLVSELDIASVELGQLAEVEFEALEGQSFKGQVLSIDPVAQTNASGLINYTVRITLDELSDKVMDGMTCSVSYILRKKENVLIIPNASVKMVDGKQTVEVKTEAGEIMAKQVSTGLTDGFNVEVLSGLEAGEVVLIRQN</sequence>
<dbReference type="EMBL" id="FMWL01000024">
    <property type="protein sequence ID" value="SCZ81841.1"/>
    <property type="molecule type" value="Genomic_DNA"/>
</dbReference>
<reference evidence="7 8" key="1">
    <citation type="submission" date="2016-10" db="EMBL/GenBank/DDBJ databases">
        <authorList>
            <person name="de Groot N.N."/>
        </authorList>
    </citation>
    <scope>NUCLEOTIDE SEQUENCE [LARGE SCALE GENOMIC DNA]</scope>
    <source>
        <strain evidence="7 8">DSM 2784</strain>
    </source>
</reference>
<dbReference type="STRING" id="1120920.SAMN03080599_03086"/>
<protein>
    <submittedName>
        <fullName evidence="7">Membrane fusion protein, macrolide-specific efflux system</fullName>
    </submittedName>
</protein>
<proteinExistence type="inferred from homology"/>
<evidence type="ECO:0000256" key="3">
    <source>
        <dbReference type="ARBA" id="ARBA00023054"/>
    </source>
</evidence>
<feature type="domain" description="CzcB-like barrel-sandwich hybrid" evidence="4">
    <location>
        <begin position="69"/>
        <end position="251"/>
    </location>
</feature>
<dbReference type="RefSeq" id="WP_092593051.1">
    <property type="nucleotide sequence ID" value="NZ_FMWL01000024.1"/>
</dbReference>
<evidence type="ECO:0000313" key="8">
    <source>
        <dbReference type="Proteomes" id="UP000199208"/>
    </source>
</evidence>
<dbReference type="GO" id="GO:0022857">
    <property type="term" value="F:transmembrane transporter activity"/>
    <property type="evidence" value="ECO:0007669"/>
    <property type="project" value="InterPro"/>
</dbReference>
<dbReference type="Pfam" id="PF25990">
    <property type="entry name" value="Beta-barrel_YknX"/>
    <property type="match status" value="1"/>
</dbReference>
<dbReference type="NCBIfam" id="TIGR01730">
    <property type="entry name" value="RND_mfp"/>
    <property type="match status" value="1"/>
</dbReference>
<keyword evidence="8" id="KW-1185">Reference proteome</keyword>
<dbReference type="Gene3D" id="2.40.30.170">
    <property type="match status" value="1"/>
</dbReference>
<comment type="subcellular location">
    <subcellularLocation>
        <location evidence="1">Cell envelope</location>
    </subcellularLocation>
</comment>
<feature type="domain" description="YknX-like beta-barrel" evidence="6">
    <location>
        <begin position="256"/>
        <end position="329"/>
    </location>
</feature>
<dbReference type="GO" id="GO:0030313">
    <property type="term" value="C:cell envelope"/>
    <property type="evidence" value="ECO:0007669"/>
    <property type="project" value="UniProtKB-SubCell"/>
</dbReference>
<dbReference type="GO" id="GO:0016020">
    <property type="term" value="C:membrane"/>
    <property type="evidence" value="ECO:0007669"/>
    <property type="project" value="InterPro"/>
</dbReference>
<dbReference type="OrthoDB" id="85226at2"/>
<evidence type="ECO:0000313" key="7">
    <source>
        <dbReference type="EMBL" id="SCZ81841.1"/>
    </source>
</evidence>
<dbReference type="PANTHER" id="PTHR32347:SF23">
    <property type="entry name" value="BLL5650 PROTEIN"/>
    <property type="match status" value="1"/>
</dbReference>
<dbReference type="Proteomes" id="UP000199208">
    <property type="component" value="Unassembled WGS sequence"/>
</dbReference>
<dbReference type="Gene3D" id="2.40.50.100">
    <property type="match status" value="1"/>
</dbReference>
<dbReference type="InterPro" id="IPR050465">
    <property type="entry name" value="UPF0194_transport"/>
</dbReference>
<evidence type="ECO:0000259" key="5">
    <source>
        <dbReference type="Pfam" id="PF25975"/>
    </source>
</evidence>
<evidence type="ECO:0000256" key="1">
    <source>
        <dbReference type="ARBA" id="ARBA00004196"/>
    </source>
</evidence>
<evidence type="ECO:0000259" key="6">
    <source>
        <dbReference type="Pfam" id="PF25990"/>
    </source>
</evidence>
<dbReference type="AlphaFoldDB" id="A0A1G5S7Z7"/>
<gene>
    <name evidence="7" type="ORF">SAMN03080599_03086</name>
</gene>
<accession>A0A1G5S7Z7</accession>
<dbReference type="PANTHER" id="PTHR32347">
    <property type="entry name" value="EFFLUX SYSTEM COMPONENT YKNX-RELATED"/>
    <property type="match status" value="1"/>
</dbReference>
<organism evidence="7 8">
    <name type="scientific">Acidaminobacter hydrogenoformans DSM 2784</name>
    <dbReference type="NCBI Taxonomy" id="1120920"/>
    <lineage>
        <taxon>Bacteria</taxon>
        <taxon>Bacillati</taxon>
        <taxon>Bacillota</taxon>
        <taxon>Clostridia</taxon>
        <taxon>Peptostreptococcales</taxon>
        <taxon>Acidaminobacteraceae</taxon>
        <taxon>Acidaminobacter</taxon>
    </lineage>
</organism>
<dbReference type="InterPro" id="IPR058649">
    <property type="entry name" value="CzcB_C"/>
</dbReference>
<dbReference type="Pfam" id="PF25973">
    <property type="entry name" value="BSH_CzcB"/>
    <property type="match status" value="1"/>
</dbReference>
<dbReference type="InterPro" id="IPR006143">
    <property type="entry name" value="RND_pump_MFP"/>
</dbReference>
<name>A0A1G5S7Z7_9FIRM</name>
<dbReference type="Pfam" id="PF25975">
    <property type="entry name" value="CzcB_C"/>
    <property type="match status" value="1"/>
</dbReference>
<keyword evidence="3" id="KW-0175">Coiled coil</keyword>
<evidence type="ECO:0000259" key="4">
    <source>
        <dbReference type="Pfam" id="PF25973"/>
    </source>
</evidence>
<dbReference type="InterPro" id="IPR058647">
    <property type="entry name" value="BSH_CzcB-like"/>
</dbReference>
<feature type="domain" description="CzcB-like C-terminal circularly permuted SH3-like" evidence="5">
    <location>
        <begin position="341"/>
        <end position="392"/>
    </location>
</feature>
<dbReference type="Gene3D" id="2.40.420.20">
    <property type="match status" value="1"/>
</dbReference>
<dbReference type="InterPro" id="IPR058636">
    <property type="entry name" value="Beta-barrel_YknX"/>
</dbReference>
<comment type="similarity">
    <text evidence="2">Belongs to the membrane fusion protein (MFP) (TC 8.A.1) family.</text>
</comment>
<evidence type="ECO:0000256" key="2">
    <source>
        <dbReference type="ARBA" id="ARBA00009477"/>
    </source>
</evidence>